<dbReference type="Proteomes" id="UP000800235">
    <property type="component" value="Unassembled WGS sequence"/>
</dbReference>
<evidence type="ECO:0000313" key="2">
    <source>
        <dbReference type="Proteomes" id="UP000800235"/>
    </source>
</evidence>
<sequence>MKLVGQPKYGGGKKASPWILCQCEKMRTDEEWSHIKERDNYSGFLFSKVQSKSWVWLHSLPSSVTNHHFHPGITLYLPATRRQEPDYSCLDPHNIVRPSYHHYCTTHHRHLNVASHITITTLGRVAERTLAQSCIECTTCTRHPLRHSPLQCSIHHRNKESEKRADPSLANYLAVYFAIAVETA</sequence>
<protein>
    <submittedName>
        <fullName evidence="1">Uncharacterized protein</fullName>
    </submittedName>
</protein>
<gene>
    <name evidence="1" type="ORF">EJ08DRAFT_432060</name>
</gene>
<accession>A0A9P4U2H1</accession>
<evidence type="ECO:0000313" key="1">
    <source>
        <dbReference type="EMBL" id="KAF2434825.1"/>
    </source>
</evidence>
<keyword evidence="2" id="KW-1185">Reference proteome</keyword>
<reference evidence="1" key="1">
    <citation type="journal article" date="2020" name="Stud. Mycol.">
        <title>101 Dothideomycetes genomes: a test case for predicting lifestyles and emergence of pathogens.</title>
        <authorList>
            <person name="Haridas S."/>
            <person name="Albert R."/>
            <person name="Binder M."/>
            <person name="Bloem J."/>
            <person name="Labutti K."/>
            <person name="Salamov A."/>
            <person name="Andreopoulos B."/>
            <person name="Baker S."/>
            <person name="Barry K."/>
            <person name="Bills G."/>
            <person name="Bluhm B."/>
            <person name="Cannon C."/>
            <person name="Castanera R."/>
            <person name="Culley D."/>
            <person name="Daum C."/>
            <person name="Ezra D."/>
            <person name="Gonzalez J."/>
            <person name="Henrissat B."/>
            <person name="Kuo A."/>
            <person name="Liang C."/>
            <person name="Lipzen A."/>
            <person name="Lutzoni F."/>
            <person name="Magnuson J."/>
            <person name="Mondo S."/>
            <person name="Nolan M."/>
            <person name="Ohm R."/>
            <person name="Pangilinan J."/>
            <person name="Park H.-J."/>
            <person name="Ramirez L."/>
            <person name="Alfaro M."/>
            <person name="Sun H."/>
            <person name="Tritt A."/>
            <person name="Yoshinaga Y."/>
            <person name="Zwiers L.-H."/>
            <person name="Turgeon B."/>
            <person name="Goodwin S."/>
            <person name="Spatafora J."/>
            <person name="Crous P."/>
            <person name="Grigoriev I."/>
        </authorList>
    </citation>
    <scope>NUCLEOTIDE SEQUENCE</scope>
    <source>
        <strain evidence="1">CBS 130266</strain>
    </source>
</reference>
<organism evidence="1 2">
    <name type="scientific">Tothia fuscella</name>
    <dbReference type="NCBI Taxonomy" id="1048955"/>
    <lineage>
        <taxon>Eukaryota</taxon>
        <taxon>Fungi</taxon>
        <taxon>Dikarya</taxon>
        <taxon>Ascomycota</taxon>
        <taxon>Pezizomycotina</taxon>
        <taxon>Dothideomycetes</taxon>
        <taxon>Pleosporomycetidae</taxon>
        <taxon>Venturiales</taxon>
        <taxon>Cylindrosympodiaceae</taxon>
        <taxon>Tothia</taxon>
    </lineage>
</organism>
<proteinExistence type="predicted"/>
<name>A0A9P4U2H1_9PEZI</name>
<comment type="caution">
    <text evidence="1">The sequence shown here is derived from an EMBL/GenBank/DDBJ whole genome shotgun (WGS) entry which is preliminary data.</text>
</comment>
<dbReference type="AlphaFoldDB" id="A0A9P4U2H1"/>
<dbReference type="EMBL" id="MU007015">
    <property type="protein sequence ID" value="KAF2434825.1"/>
    <property type="molecule type" value="Genomic_DNA"/>
</dbReference>